<evidence type="ECO:0000313" key="4">
    <source>
        <dbReference type="Proteomes" id="UP001056384"/>
    </source>
</evidence>
<sequence length="737" mass="84443">MEHGPVLNVSRVQTGDNSHVHNGNIYGGVHNTYNFGGQKDYRERILESLRYDGMDRYRSRRLDSYEGTYKWIFRDDLEVHQRSEDCHDSHHRRDCESATEADKHRKAAASGFQTWLSSSQPTFWISGKPGSDGLDEYVEDHDDLVEMLEGFNRTDKVKMCVSSREWAIFQDAYGGREESMRLRLQDVNQADIDAYVRGRLEESPKFKSLIRTDPEAPMLLWEIRRRAEGVFLWIYLATENLRKGLGKRDTILTLRRRLDTMPAELNDYIEKIFNEIEPCYKRTAARTLLLLNHCVKHDLQLHVAYAAFLEQEDGGIGKAADIHVRQLTDEQICELVMVGRRSLQGWGQDLLNIPWNAATYLAIGERPKLQLVLNSAMNQKSFHPDMIVTYAHQSIFDFLESKSADGSLNDHSELAFDPILAVARYSVRLAKCAKFNAPEVAHLIRELEHIIPRAPVLAEDKEYLLSKLNRTWQSRYNSKVHGIAKDWLGHPLGWPLLSPKEAKAVYFLSLYLCAGSPILVKSMLQRSNDEPLSNNVLCTLLESAVHPVFVFKPTASPRAGGPARFPAFSMLYNELMLRQVNFNVSLLRIDGGLESSWQHIISKLHSDMFRPELDYSHELAWEILRFMMEHGADLEALVMTRTSSSPEEYRTCPAWQAFDGVEEIIPAEASKHSDYCSPHYVSLRTFFRKVRELLHEAYSAKLAGSSPVGSYGTVEAELDQSDERPRKRPRVAERLHC</sequence>
<dbReference type="PANTHER" id="PTHR10039:SF5">
    <property type="entry name" value="NACHT DOMAIN-CONTAINING PROTEIN"/>
    <property type="match status" value="1"/>
</dbReference>
<reference evidence="3" key="1">
    <citation type="submission" date="2022-06" db="EMBL/GenBank/DDBJ databases">
        <title>Complete genome sequences of two strains of the flax pathogen Septoria linicola.</title>
        <authorList>
            <person name="Lapalu N."/>
            <person name="Simon A."/>
            <person name="Demenou B."/>
            <person name="Paumier D."/>
            <person name="Guillot M.-P."/>
            <person name="Gout L."/>
            <person name="Valade R."/>
        </authorList>
    </citation>
    <scope>NUCLEOTIDE SEQUENCE</scope>
    <source>
        <strain evidence="3">SE15195</strain>
    </source>
</reference>
<feature type="compositionally biased region" description="Basic and acidic residues" evidence="1">
    <location>
        <begin position="721"/>
        <end position="737"/>
    </location>
</feature>
<evidence type="ECO:0000256" key="1">
    <source>
        <dbReference type="SAM" id="MobiDB-lite"/>
    </source>
</evidence>
<evidence type="ECO:0000313" key="3">
    <source>
        <dbReference type="EMBL" id="USW55336.1"/>
    </source>
</evidence>
<dbReference type="EMBL" id="CP099424">
    <property type="protein sequence ID" value="USW55336.1"/>
    <property type="molecule type" value="Genomic_DNA"/>
</dbReference>
<protein>
    <recommendedName>
        <fullName evidence="2">DUF7791 domain-containing protein</fullName>
    </recommendedName>
</protein>
<evidence type="ECO:0000259" key="2">
    <source>
        <dbReference type="Pfam" id="PF25053"/>
    </source>
</evidence>
<name>A0A9Q9EL07_9PEZI</name>
<accession>A0A9Q9EL07</accession>
<dbReference type="PANTHER" id="PTHR10039">
    <property type="entry name" value="AMELOGENIN"/>
    <property type="match status" value="1"/>
</dbReference>
<dbReference type="Proteomes" id="UP001056384">
    <property type="component" value="Chromosome 7"/>
</dbReference>
<dbReference type="OrthoDB" id="443402at2759"/>
<feature type="region of interest" description="Disordered" evidence="1">
    <location>
        <begin position="706"/>
        <end position="737"/>
    </location>
</feature>
<gene>
    <name evidence="3" type="ORF">Slin15195_G086550</name>
</gene>
<proteinExistence type="predicted"/>
<organism evidence="3 4">
    <name type="scientific">Septoria linicola</name>
    <dbReference type="NCBI Taxonomy" id="215465"/>
    <lineage>
        <taxon>Eukaryota</taxon>
        <taxon>Fungi</taxon>
        <taxon>Dikarya</taxon>
        <taxon>Ascomycota</taxon>
        <taxon>Pezizomycotina</taxon>
        <taxon>Dothideomycetes</taxon>
        <taxon>Dothideomycetidae</taxon>
        <taxon>Mycosphaerellales</taxon>
        <taxon>Mycosphaerellaceae</taxon>
        <taxon>Septoria</taxon>
    </lineage>
</organism>
<feature type="domain" description="DUF7791" evidence="2">
    <location>
        <begin position="276"/>
        <end position="428"/>
    </location>
</feature>
<keyword evidence="4" id="KW-1185">Reference proteome</keyword>
<dbReference type="AlphaFoldDB" id="A0A9Q9EL07"/>
<dbReference type="InterPro" id="IPR056693">
    <property type="entry name" value="DUF7791"/>
</dbReference>
<dbReference type="Pfam" id="PF25053">
    <property type="entry name" value="DUF7791"/>
    <property type="match status" value="1"/>
</dbReference>